<dbReference type="PROSITE" id="PS00211">
    <property type="entry name" value="ABC_TRANSPORTER_1"/>
    <property type="match status" value="1"/>
</dbReference>
<dbReference type="GO" id="GO:0016887">
    <property type="term" value="F:ATP hydrolysis activity"/>
    <property type="evidence" value="ECO:0007669"/>
    <property type="project" value="InterPro"/>
</dbReference>
<dbReference type="PANTHER" id="PTHR43790">
    <property type="entry name" value="CARBOHYDRATE TRANSPORT ATP-BINDING PROTEIN MG119-RELATED"/>
    <property type="match status" value="1"/>
</dbReference>
<organism evidence="5 6">
    <name type="scientific">Candidatus Thermofonsia Clade 1 bacterium</name>
    <dbReference type="NCBI Taxonomy" id="2364210"/>
    <lineage>
        <taxon>Bacteria</taxon>
        <taxon>Bacillati</taxon>
        <taxon>Chloroflexota</taxon>
        <taxon>Candidatus Thermofontia</taxon>
        <taxon>Candidatus Thermofonsia Clade 1</taxon>
    </lineage>
</organism>
<feature type="transmembrane region" description="Helical" evidence="3">
    <location>
        <begin position="132"/>
        <end position="153"/>
    </location>
</feature>
<evidence type="ECO:0000259" key="4">
    <source>
        <dbReference type="PROSITE" id="PS50893"/>
    </source>
</evidence>
<dbReference type="PANTHER" id="PTHR43790:SF4">
    <property type="entry name" value="GUANOSINE IMPORT ATP-BINDING PROTEIN NUPO"/>
    <property type="match status" value="1"/>
</dbReference>
<feature type="transmembrane region" description="Helical" evidence="3">
    <location>
        <begin position="63"/>
        <end position="85"/>
    </location>
</feature>
<comment type="caution">
    <text evidence="5">The sequence shown here is derived from an EMBL/GenBank/DDBJ whole genome shotgun (WGS) entry which is preliminary data.</text>
</comment>
<keyword evidence="3" id="KW-0812">Transmembrane</keyword>
<sequence>MVHQHFQLIPVLSVAENVILGEEQTAQQAEGHAVATLTQVMQAQRASASGSHLVRSLRVIWGAFWRALLPLAAILLGLGVGLILWQLALTISTYLVDAPEFGRQAFQRLPLQERAVTVLSRFYPENQLLTRLLLWLPLLFAAVVGGVSMVSLYRHGRQTWRGSAAHCADGRLALLDSLLDALLDLFSTVSRRLNRMRAAQRVRELSKRFNLEVDPEALVEKLPVGLQQRVEIIKALYRKADILILDEPTAVLTPQESRELFRIMKELTLQGVSIIFITHKLKEVLAVADNIVVMRGGRVVGGAARHELPADESEAEHFLAALMVGREVLLRVSKGEAQPRESVLQVHDLRAYDDRGALAVDGVSFEVRAGEILGIAGVQGNGQTELVETLTGLRRAAGGSISIGGESIRMGDPRRVTDAGVAHIPEDRQRYGMVKPFSVADNLILNRYYLPPLAVFPTLRQLPFAFALYLALFGTVAFLLVSLRDALYPSLAASLRLAELDPRREPGPFILALAISFGTALLGFGAAHLAGTFGTRLLRHLMGKRAERGGLQRDDRAVRQNAERLIAEFDIRTPSPETSGGSLSGGNQQKMVVAREFSRQPRLLIASQPTRGIDVGSIEFIHQRIVQQRDNGAAVLLVSAELDEIMALSDRIAVMYKG</sequence>
<dbReference type="SUPFAM" id="SSF52540">
    <property type="entry name" value="P-loop containing nucleoside triphosphate hydrolases"/>
    <property type="match status" value="2"/>
</dbReference>
<dbReference type="InterPro" id="IPR027417">
    <property type="entry name" value="P-loop_NTPase"/>
</dbReference>
<dbReference type="Proteomes" id="UP000229681">
    <property type="component" value="Unassembled WGS sequence"/>
</dbReference>
<protein>
    <recommendedName>
        <fullName evidence="4">ABC transporter domain-containing protein</fullName>
    </recommendedName>
</protein>
<dbReference type="PROSITE" id="PS50893">
    <property type="entry name" value="ABC_TRANSPORTER_2"/>
    <property type="match status" value="2"/>
</dbReference>
<accession>A0A2M8PBV4</accession>
<dbReference type="InterPro" id="IPR017871">
    <property type="entry name" value="ABC_transporter-like_CS"/>
</dbReference>
<keyword evidence="2" id="KW-0067">ATP-binding</keyword>
<gene>
    <name evidence="5" type="ORF">CUN49_12650</name>
</gene>
<dbReference type="InterPro" id="IPR050107">
    <property type="entry name" value="ABC_carbohydrate_import_ATPase"/>
</dbReference>
<dbReference type="CDD" id="cd03215">
    <property type="entry name" value="ABC_Carb_Monos_II"/>
    <property type="match status" value="1"/>
</dbReference>
<dbReference type="Gene3D" id="3.40.50.300">
    <property type="entry name" value="P-loop containing nucleotide triphosphate hydrolases"/>
    <property type="match status" value="3"/>
</dbReference>
<keyword evidence="1" id="KW-0547">Nucleotide-binding</keyword>
<dbReference type="InterPro" id="IPR003439">
    <property type="entry name" value="ABC_transporter-like_ATP-bd"/>
</dbReference>
<evidence type="ECO:0000313" key="5">
    <source>
        <dbReference type="EMBL" id="PJF35033.1"/>
    </source>
</evidence>
<reference evidence="5 6" key="1">
    <citation type="submission" date="2017-11" db="EMBL/GenBank/DDBJ databases">
        <title>Evolution of Phototrophy in the Chloroflexi Phylum Driven by Horizontal Gene Transfer.</title>
        <authorList>
            <person name="Ward L.M."/>
            <person name="Hemp J."/>
            <person name="Shih P.M."/>
            <person name="Mcglynn S.E."/>
            <person name="Fischer W."/>
        </authorList>
    </citation>
    <scope>NUCLEOTIDE SEQUENCE [LARGE SCALE GENOMIC DNA]</scope>
    <source>
        <strain evidence="5">JP3_13</strain>
    </source>
</reference>
<feature type="transmembrane region" description="Helical" evidence="3">
    <location>
        <begin position="462"/>
        <end position="481"/>
    </location>
</feature>
<proteinExistence type="predicted"/>
<feature type="non-terminal residue" evidence="5">
    <location>
        <position position="658"/>
    </location>
</feature>
<evidence type="ECO:0000256" key="3">
    <source>
        <dbReference type="SAM" id="Phobius"/>
    </source>
</evidence>
<dbReference type="EMBL" id="PGTM01000221">
    <property type="protein sequence ID" value="PJF35033.1"/>
    <property type="molecule type" value="Genomic_DNA"/>
</dbReference>
<dbReference type="Pfam" id="PF00005">
    <property type="entry name" value="ABC_tran"/>
    <property type="match status" value="2"/>
</dbReference>
<evidence type="ECO:0000256" key="1">
    <source>
        <dbReference type="ARBA" id="ARBA00022741"/>
    </source>
</evidence>
<keyword evidence="3" id="KW-1133">Transmembrane helix</keyword>
<keyword evidence="3" id="KW-0472">Membrane</keyword>
<evidence type="ECO:0000313" key="6">
    <source>
        <dbReference type="Proteomes" id="UP000229681"/>
    </source>
</evidence>
<dbReference type="GO" id="GO:0005524">
    <property type="term" value="F:ATP binding"/>
    <property type="evidence" value="ECO:0007669"/>
    <property type="project" value="UniProtKB-KW"/>
</dbReference>
<dbReference type="AlphaFoldDB" id="A0A2M8PBV4"/>
<feature type="domain" description="ABC transporter" evidence="4">
    <location>
        <begin position="91"/>
        <end position="321"/>
    </location>
</feature>
<evidence type="ECO:0000256" key="2">
    <source>
        <dbReference type="ARBA" id="ARBA00022840"/>
    </source>
</evidence>
<feature type="domain" description="ABC transporter" evidence="4">
    <location>
        <begin position="344"/>
        <end position="658"/>
    </location>
</feature>
<name>A0A2M8PBV4_9CHLR</name>
<feature type="transmembrane region" description="Helical" evidence="3">
    <location>
        <begin position="509"/>
        <end position="538"/>
    </location>
</feature>